<dbReference type="Proteomes" id="UP001338137">
    <property type="component" value="Unassembled WGS sequence"/>
</dbReference>
<dbReference type="InterPro" id="IPR019618">
    <property type="entry name" value="Spore_germination_GerPA"/>
</dbReference>
<dbReference type="EMBL" id="JARLKY010000006">
    <property type="protein sequence ID" value="MEC0226012.1"/>
    <property type="molecule type" value="Genomic_DNA"/>
</dbReference>
<sequence>MPAVVYGGIKINSVNSGSNVQIGDTAIIRLSSSAKYYGGANSFSPGDNFGFNPQIGNTNTIDPDLIDNNNNNIV</sequence>
<dbReference type="Pfam" id="PF10676">
    <property type="entry name" value="gerPA"/>
    <property type="match status" value="1"/>
</dbReference>
<name>A0ABU6FVV4_9BACL</name>
<proteinExistence type="predicted"/>
<keyword evidence="2" id="KW-1185">Reference proteome</keyword>
<comment type="caution">
    <text evidence="1">The sequence shown here is derived from an EMBL/GenBank/DDBJ whole genome shotgun (WGS) entry which is preliminary data.</text>
</comment>
<evidence type="ECO:0000313" key="2">
    <source>
        <dbReference type="Proteomes" id="UP001338137"/>
    </source>
</evidence>
<gene>
    <name evidence="1" type="ORF">P4I72_02585</name>
</gene>
<protein>
    <submittedName>
        <fullName evidence="1">Spore germination protein</fullName>
    </submittedName>
</protein>
<organism evidence="1 2">
    <name type="scientific">Paenibacillus alba</name>
    <dbReference type="NCBI Taxonomy" id="1197127"/>
    <lineage>
        <taxon>Bacteria</taxon>
        <taxon>Bacillati</taxon>
        <taxon>Bacillota</taxon>
        <taxon>Bacilli</taxon>
        <taxon>Bacillales</taxon>
        <taxon>Paenibacillaceae</taxon>
        <taxon>Paenibacillus</taxon>
    </lineage>
</organism>
<evidence type="ECO:0000313" key="1">
    <source>
        <dbReference type="EMBL" id="MEC0226012.1"/>
    </source>
</evidence>
<reference evidence="1 2" key="1">
    <citation type="submission" date="2023-03" db="EMBL/GenBank/DDBJ databases">
        <title>Bacillus Genome Sequencing.</title>
        <authorList>
            <person name="Dunlap C."/>
        </authorList>
    </citation>
    <scope>NUCLEOTIDE SEQUENCE [LARGE SCALE GENOMIC DNA]</scope>
    <source>
        <strain evidence="1 2">BD-533</strain>
    </source>
</reference>
<accession>A0ABU6FVV4</accession>
<dbReference type="RefSeq" id="WP_173227570.1">
    <property type="nucleotide sequence ID" value="NZ_JABMKZ010000056.1"/>
</dbReference>